<evidence type="ECO:0000256" key="1">
    <source>
        <dbReference type="SAM" id="MobiDB-lite"/>
    </source>
</evidence>
<keyword evidence="3" id="KW-1185">Reference proteome</keyword>
<dbReference type="EMBL" id="JACGCI010000035">
    <property type="protein sequence ID" value="KAF6754196.1"/>
    <property type="molecule type" value="Genomic_DNA"/>
</dbReference>
<feature type="compositionally biased region" description="Basic and acidic residues" evidence="1">
    <location>
        <begin position="320"/>
        <end position="330"/>
    </location>
</feature>
<accession>A0A8H6HWJ4</accession>
<comment type="caution">
    <text evidence="2">The sequence shown here is derived from an EMBL/GenBank/DDBJ whole genome shotgun (WGS) entry which is preliminary data.</text>
</comment>
<dbReference type="AlphaFoldDB" id="A0A8H6HWJ4"/>
<evidence type="ECO:0000313" key="3">
    <source>
        <dbReference type="Proteomes" id="UP000521943"/>
    </source>
</evidence>
<dbReference type="Proteomes" id="UP000521943">
    <property type="component" value="Unassembled WGS sequence"/>
</dbReference>
<sequence>MYSSVTRSMSVCRPTGLSAPLVGHWSLKIDYMDMTLEPMFWCHRCGACATARPMRGEPSRGTFAWWTYRHKSGTQLFRVTDQVTTLSVVVLQLWRFHSHLRLDSTVSWHSRFTLLCTTLGTRRLTYHWALIAAEPGTNLKRDPVHMFQIVTAQPDLQTLSPSSGSGSPSPSDSESGPPHAKEDARLIEDGYTAQHGPALLLGPESNRASRFICLVRLPKLATTLPSLTDFMCAQAPGRRDTPLLQVPWGRWECSQWAIRALKGLIDEGWVVGEAKNGFFTAPAAQRGFWGQMLQVAGTKCAHDVLARRNNDTGLESSEAQGKKESGEEGVRVVSLEGSGIKL</sequence>
<gene>
    <name evidence="2" type="ORF">DFP72DRAFT_379145</name>
</gene>
<protein>
    <submittedName>
        <fullName evidence="2">Uncharacterized protein</fullName>
    </submittedName>
</protein>
<evidence type="ECO:0000313" key="2">
    <source>
        <dbReference type="EMBL" id="KAF6754196.1"/>
    </source>
</evidence>
<feature type="compositionally biased region" description="Low complexity" evidence="1">
    <location>
        <begin position="160"/>
        <end position="178"/>
    </location>
</feature>
<dbReference type="OrthoDB" id="10361689at2759"/>
<feature type="region of interest" description="Disordered" evidence="1">
    <location>
        <begin position="311"/>
        <end position="342"/>
    </location>
</feature>
<organism evidence="2 3">
    <name type="scientific">Ephemerocybe angulata</name>
    <dbReference type="NCBI Taxonomy" id="980116"/>
    <lineage>
        <taxon>Eukaryota</taxon>
        <taxon>Fungi</taxon>
        <taxon>Dikarya</taxon>
        <taxon>Basidiomycota</taxon>
        <taxon>Agaricomycotina</taxon>
        <taxon>Agaricomycetes</taxon>
        <taxon>Agaricomycetidae</taxon>
        <taxon>Agaricales</taxon>
        <taxon>Agaricineae</taxon>
        <taxon>Psathyrellaceae</taxon>
        <taxon>Ephemerocybe</taxon>
    </lineage>
</organism>
<feature type="region of interest" description="Disordered" evidence="1">
    <location>
        <begin position="158"/>
        <end position="181"/>
    </location>
</feature>
<reference evidence="2 3" key="1">
    <citation type="submission" date="2020-07" db="EMBL/GenBank/DDBJ databases">
        <title>Comparative genomics of pyrophilous fungi reveals a link between fire events and developmental genes.</title>
        <authorList>
            <consortium name="DOE Joint Genome Institute"/>
            <person name="Steindorff A.S."/>
            <person name="Carver A."/>
            <person name="Calhoun S."/>
            <person name="Stillman K."/>
            <person name="Liu H."/>
            <person name="Lipzen A."/>
            <person name="Pangilinan J."/>
            <person name="Labutti K."/>
            <person name="Bruns T.D."/>
            <person name="Grigoriev I.V."/>
        </authorList>
    </citation>
    <scope>NUCLEOTIDE SEQUENCE [LARGE SCALE GENOMIC DNA]</scope>
    <source>
        <strain evidence="2 3">CBS 144469</strain>
    </source>
</reference>
<name>A0A8H6HWJ4_9AGAR</name>
<proteinExistence type="predicted"/>